<dbReference type="GeneID" id="27353235"/>
<dbReference type="OrthoDB" id="2159786at2759"/>
<dbReference type="GO" id="GO:0070860">
    <property type="term" value="C:RNA polymerase I core factor complex"/>
    <property type="evidence" value="ECO:0007669"/>
    <property type="project" value="TreeGrafter"/>
</dbReference>
<dbReference type="InterPro" id="IPR053029">
    <property type="entry name" value="RNA_pol_I-specific_init_factor"/>
</dbReference>
<sequence length="392" mass="43774">MMNPVFNPPVGNQAFSGSVRRSHSSRNKRKRRDAQDGAQGEQQDNEFIAGNKAMPASTNVEYSAVVSPLERHQHRIAGLPLDQPFPPLPFPHSQLSSSLREDFFRTEVGGDSREGLDEEPRSLHFHHLGALTAIVHRSLLCKDFARASRALGLIFRDASVKRSSALRNQGYMGIAAEVLLRRGSAKPTSSDALPSTAFTREGFENARRFYERLIVKHPYHKSWPGSTNAVDFYLALFNIWVYVVHSEHTSYAQAYARSGEEAESGENSHGLDGSDMPIDIKVRELEEAKTIASRMDTCMASLPYKDEPELIRLRAMVALWIADLHHAVLNSQRNNVEISNDGYLEESRLSPSPIGPQGWAEDHSYEALKARDIAEELLARLRSDTNPGEDGE</sequence>
<name>A0A0D2EL38_9EURO</name>
<gene>
    <name evidence="2" type="ORF">PV06_01161</name>
</gene>
<dbReference type="EMBL" id="KN847332">
    <property type="protein sequence ID" value="KIW48589.1"/>
    <property type="molecule type" value="Genomic_DNA"/>
</dbReference>
<dbReference type="Proteomes" id="UP000053342">
    <property type="component" value="Unassembled WGS sequence"/>
</dbReference>
<dbReference type="PANTHER" id="PTHR28244:SF1">
    <property type="entry name" value="RNA POLYMERASE I-SPECIFIC TRANSCRIPTION INITIATION FACTOR RRN11"/>
    <property type="match status" value="1"/>
</dbReference>
<evidence type="ECO:0000313" key="3">
    <source>
        <dbReference type="Proteomes" id="UP000053342"/>
    </source>
</evidence>
<dbReference type="GO" id="GO:0017025">
    <property type="term" value="F:TBP-class protein binding"/>
    <property type="evidence" value="ECO:0007669"/>
    <property type="project" value="TreeGrafter"/>
</dbReference>
<dbReference type="AlphaFoldDB" id="A0A0D2EL38"/>
<dbReference type="HOGENOM" id="CLU_027162_1_1_1"/>
<accession>A0A0D2EL38</accession>
<proteinExistence type="predicted"/>
<dbReference type="GO" id="GO:0042790">
    <property type="term" value="P:nucleolar large rRNA transcription by RNA polymerase I"/>
    <property type="evidence" value="ECO:0007669"/>
    <property type="project" value="TreeGrafter"/>
</dbReference>
<dbReference type="RefSeq" id="XP_016268805.1">
    <property type="nucleotide sequence ID" value="XM_016401752.1"/>
</dbReference>
<evidence type="ECO:0000313" key="2">
    <source>
        <dbReference type="EMBL" id="KIW48589.1"/>
    </source>
</evidence>
<organism evidence="2 3">
    <name type="scientific">Exophiala oligosperma</name>
    <dbReference type="NCBI Taxonomy" id="215243"/>
    <lineage>
        <taxon>Eukaryota</taxon>
        <taxon>Fungi</taxon>
        <taxon>Dikarya</taxon>
        <taxon>Ascomycota</taxon>
        <taxon>Pezizomycotina</taxon>
        <taxon>Eurotiomycetes</taxon>
        <taxon>Chaetothyriomycetidae</taxon>
        <taxon>Chaetothyriales</taxon>
        <taxon>Herpotrichiellaceae</taxon>
        <taxon>Exophiala</taxon>
    </lineage>
</organism>
<dbReference type="STRING" id="215243.A0A0D2EL38"/>
<protein>
    <recommendedName>
        <fullName evidence="4">Transcription factor domain-containing protein</fullName>
    </recommendedName>
</protein>
<evidence type="ECO:0008006" key="4">
    <source>
        <dbReference type="Google" id="ProtNLM"/>
    </source>
</evidence>
<feature type="compositionally biased region" description="Basic residues" evidence="1">
    <location>
        <begin position="20"/>
        <end position="32"/>
    </location>
</feature>
<dbReference type="VEuPathDB" id="FungiDB:PV06_01161"/>
<feature type="region of interest" description="Disordered" evidence="1">
    <location>
        <begin position="1"/>
        <end position="53"/>
    </location>
</feature>
<dbReference type="PANTHER" id="PTHR28244">
    <property type="entry name" value="RNA POLYMERASE I-SPECIFIC TRANSCRIPTION INITIATION FACTOR RRN11"/>
    <property type="match status" value="1"/>
</dbReference>
<evidence type="ECO:0000256" key="1">
    <source>
        <dbReference type="SAM" id="MobiDB-lite"/>
    </source>
</evidence>
<dbReference type="GO" id="GO:0001164">
    <property type="term" value="F:RNA polymerase I core promoter sequence-specific DNA binding"/>
    <property type="evidence" value="ECO:0007669"/>
    <property type="project" value="TreeGrafter"/>
</dbReference>
<reference evidence="2 3" key="1">
    <citation type="submission" date="2015-01" db="EMBL/GenBank/DDBJ databases">
        <title>The Genome Sequence of Exophiala oligosperma CBS72588.</title>
        <authorList>
            <consortium name="The Broad Institute Genomics Platform"/>
            <person name="Cuomo C."/>
            <person name="de Hoog S."/>
            <person name="Gorbushina A."/>
            <person name="Stielow B."/>
            <person name="Teixiera M."/>
            <person name="Abouelleil A."/>
            <person name="Chapman S.B."/>
            <person name="Priest M."/>
            <person name="Young S.K."/>
            <person name="Wortman J."/>
            <person name="Nusbaum C."/>
            <person name="Birren B."/>
        </authorList>
    </citation>
    <scope>NUCLEOTIDE SEQUENCE [LARGE SCALE GENOMIC DNA]</scope>
    <source>
        <strain evidence="2 3">CBS 72588</strain>
    </source>
</reference>
<keyword evidence="3" id="KW-1185">Reference proteome</keyword>